<evidence type="ECO:0000313" key="9">
    <source>
        <dbReference type="EMBL" id="KWX01397.1"/>
    </source>
</evidence>
<dbReference type="EC" id="2.7.13.3" evidence="2"/>
<keyword evidence="10" id="KW-1185">Reference proteome</keyword>
<evidence type="ECO:0000259" key="8">
    <source>
        <dbReference type="PROSITE" id="PS50906"/>
    </source>
</evidence>
<accession>A0A132MU64</accession>
<evidence type="ECO:0000313" key="10">
    <source>
        <dbReference type="Proteomes" id="UP000070188"/>
    </source>
</evidence>
<evidence type="ECO:0000256" key="2">
    <source>
        <dbReference type="ARBA" id="ARBA00012438"/>
    </source>
</evidence>
<dbReference type="STRING" id="1469144.LI90_2425"/>
<feature type="domain" description="NIT" evidence="8">
    <location>
        <begin position="64"/>
        <end position="333"/>
    </location>
</feature>
<organism evidence="9 10">
    <name type="scientific">Carbonactinospora thermoautotrophica</name>
    <dbReference type="NCBI Taxonomy" id="1469144"/>
    <lineage>
        <taxon>Bacteria</taxon>
        <taxon>Bacillati</taxon>
        <taxon>Actinomycetota</taxon>
        <taxon>Actinomycetes</taxon>
        <taxon>Kitasatosporales</taxon>
        <taxon>Carbonactinosporaceae</taxon>
        <taxon>Carbonactinospora</taxon>
    </lineage>
</organism>
<keyword evidence="9" id="KW-0547">Nucleotide-binding</keyword>
<dbReference type="GO" id="GO:0005524">
    <property type="term" value="F:ATP binding"/>
    <property type="evidence" value="ECO:0007669"/>
    <property type="project" value="UniProtKB-KW"/>
</dbReference>
<dbReference type="EMBL" id="LAXD01000001">
    <property type="protein sequence ID" value="KWX01397.1"/>
    <property type="molecule type" value="Genomic_DNA"/>
</dbReference>
<evidence type="ECO:0000256" key="1">
    <source>
        <dbReference type="ARBA" id="ARBA00000085"/>
    </source>
</evidence>
<dbReference type="PATRIC" id="fig|1469144.10.peg.2631"/>
<dbReference type="InterPro" id="IPR036890">
    <property type="entry name" value="HATPase_C_sf"/>
</dbReference>
<sequence>MTGTRDKWTLPRLRRRNSIGASLVLLVTIPSLALVGLWGFATSMLLSRGLDLRDDAMLVSSAGTRVRAVIINLQEERRLSAVRWVSPRSSRAGLDAQRKRTDVAVEEFHVLVGTKLDQAPSQVRQHMLALDDALDDLARQRSAIDRRSGTSADAFQYYTGAIADGIALFNALSQVSDGDLSRGTHSVVALLHVSELISREDALLSAALASGRFSVADRADFADYARTRRLIHDVRITPDLPDEDRQVYDQITASRDWAIMASVEDAVIEDAVIGDTVVQDTENPRTVQDTESPRTALPSRTREWRTAVDRVSGKLQQLYASSADRVAAEGLDKAHTLISRVVMGSVVGLAAVVVAVLLCVRISRSLLGRLSGLRRATLELADRRLPDVVSRLQRGESVNTAEEVRNLDYGADEVGQVAAAFNTAQHTAVATAVQQAQLREGTKKVFLNIAHRTQVLIHRQIAMLDAMERKHEDPEYLSELFAVDHLATRLRRNAENLAILGGALPGRRWHNPVPLSNVLRSAASEIEDYSRVKLQAVPSVALLGPAVGDVIHLVAELVENATVFSPPHTQVQVGAETVPEGLAIEIEDRGLGMSAEEYQRANELLANPPEFDMMALGEDPRLGLFVVARLAARHGIKVSLHKSPYGGTRAIVLIPASLLQEIEPFLRIPGLPTGARALAKESRVERQDTPPMGSPAAQAGPSRASSDHDEIARGMAAELRSVIEAADAAHRASREARQQGQPESSGPGTRRPLPRRIRQASLAEQLREPVNQHESGGDTVSPERARATMAAIQRGTQQARNVDAAAQRDREQDAGTGAEDEDARTAPSVTKDQR</sequence>
<feature type="region of interest" description="Disordered" evidence="6">
    <location>
        <begin position="679"/>
        <end position="709"/>
    </location>
</feature>
<keyword evidence="3" id="KW-0597">Phosphoprotein</keyword>
<dbReference type="SUPFAM" id="SSF55874">
    <property type="entry name" value="ATPase domain of HSP90 chaperone/DNA topoisomerase II/histidine kinase"/>
    <property type="match status" value="1"/>
</dbReference>
<keyword evidence="7" id="KW-0472">Membrane</keyword>
<keyword evidence="5" id="KW-0418">Kinase</keyword>
<comment type="caution">
    <text evidence="9">The sequence shown here is derived from an EMBL/GenBank/DDBJ whole genome shotgun (WGS) entry which is preliminary data.</text>
</comment>
<protein>
    <recommendedName>
        <fullName evidence="2">histidine kinase</fullName>
        <ecNumber evidence="2">2.7.13.3</ecNumber>
    </recommendedName>
</protein>
<dbReference type="Pfam" id="PF02518">
    <property type="entry name" value="HATPase_c"/>
    <property type="match status" value="1"/>
</dbReference>
<dbReference type="InterPro" id="IPR003594">
    <property type="entry name" value="HATPase_dom"/>
</dbReference>
<feature type="compositionally biased region" description="Basic and acidic residues" evidence="6">
    <location>
        <begin position="727"/>
        <end position="737"/>
    </location>
</feature>
<dbReference type="InterPro" id="IPR013587">
    <property type="entry name" value="Nitrate/nitrite_sensing"/>
</dbReference>
<dbReference type="SMART" id="SM00387">
    <property type="entry name" value="HATPase_c"/>
    <property type="match status" value="1"/>
</dbReference>
<dbReference type="PANTHER" id="PTHR45436">
    <property type="entry name" value="SENSOR HISTIDINE KINASE YKOH"/>
    <property type="match status" value="1"/>
</dbReference>
<gene>
    <name evidence="9" type="ORF">LI90_2425</name>
</gene>
<dbReference type="Proteomes" id="UP000070188">
    <property type="component" value="Unassembled WGS sequence"/>
</dbReference>
<name>A0A132MU64_9ACTN</name>
<dbReference type="OrthoDB" id="4652229at2"/>
<evidence type="ECO:0000256" key="4">
    <source>
        <dbReference type="ARBA" id="ARBA00022679"/>
    </source>
</evidence>
<dbReference type="GO" id="GO:0004673">
    <property type="term" value="F:protein histidine kinase activity"/>
    <property type="evidence" value="ECO:0007669"/>
    <property type="project" value="UniProtKB-EC"/>
</dbReference>
<comment type="catalytic activity">
    <reaction evidence="1">
        <text>ATP + protein L-histidine = ADP + protein N-phospho-L-histidine.</text>
        <dbReference type="EC" id="2.7.13.3"/>
    </reaction>
</comment>
<dbReference type="PROSITE" id="PS50906">
    <property type="entry name" value="NIT"/>
    <property type="match status" value="1"/>
</dbReference>
<feature type="transmembrane region" description="Helical" evidence="7">
    <location>
        <begin position="21"/>
        <end position="41"/>
    </location>
</feature>
<dbReference type="Pfam" id="PF08376">
    <property type="entry name" value="NIT"/>
    <property type="match status" value="1"/>
</dbReference>
<evidence type="ECO:0000256" key="3">
    <source>
        <dbReference type="ARBA" id="ARBA00022553"/>
    </source>
</evidence>
<evidence type="ECO:0000256" key="7">
    <source>
        <dbReference type="SAM" id="Phobius"/>
    </source>
</evidence>
<keyword evidence="7" id="KW-1133">Transmembrane helix</keyword>
<dbReference type="Gene3D" id="6.10.340.10">
    <property type="match status" value="1"/>
</dbReference>
<dbReference type="GO" id="GO:0000160">
    <property type="term" value="P:phosphorelay signal transduction system"/>
    <property type="evidence" value="ECO:0007669"/>
    <property type="project" value="TreeGrafter"/>
</dbReference>
<keyword evidence="7" id="KW-0812">Transmembrane</keyword>
<dbReference type="GO" id="GO:0005886">
    <property type="term" value="C:plasma membrane"/>
    <property type="evidence" value="ECO:0007669"/>
    <property type="project" value="TreeGrafter"/>
</dbReference>
<feature type="region of interest" description="Disordered" evidence="6">
    <location>
        <begin position="727"/>
        <end position="834"/>
    </location>
</feature>
<dbReference type="PANTHER" id="PTHR45436:SF5">
    <property type="entry name" value="SENSOR HISTIDINE KINASE TRCS"/>
    <property type="match status" value="1"/>
</dbReference>
<keyword evidence="4" id="KW-0808">Transferase</keyword>
<feature type="compositionally biased region" description="Basic and acidic residues" evidence="6">
    <location>
        <begin position="679"/>
        <end position="688"/>
    </location>
</feature>
<feature type="compositionally biased region" description="Polar residues" evidence="6">
    <location>
        <begin position="738"/>
        <end position="747"/>
    </location>
</feature>
<keyword evidence="9" id="KW-0067">ATP-binding</keyword>
<dbReference type="AlphaFoldDB" id="A0A132MU64"/>
<dbReference type="InterPro" id="IPR050428">
    <property type="entry name" value="TCS_sensor_his_kinase"/>
</dbReference>
<dbReference type="Gene3D" id="3.30.565.10">
    <property type="entry name" value="Histidine kinase-like ATPase, C-terminal domain"/>
    <property type="match status" value="1"/>
</dbReference>
<dbReference type="InterPro" id="IPR010910">
    <property type="entry name" value="Nitrate/nitrite_sensing_bac"/>
</dbReference>
<evidence type="ECO:0000256" key="6">
    <source>
        <dbReference type="SAM" id="MobiDB-lite"/>
    </source>
</evidence>
<dbReference type="RefSeq" id="WP_079101785.1">
    <property type="nucleotide sequence ID" value="NZ_JYIJ01000010.1"/>
</dbReference>
<reference evidence="10" key="1">
    <citation type="submission" date="2015-04" db="EMBL/GenBank/DDBJ databases">
        <title>Physiological reanalysis, assessment of diazotrophy, and genome sequences of multiple isolates of Streptomyces thermoautotrophicus.</title>
        <authorList>
            <person name="MacKellar D.C."/>
            <person name="Lieber L."/>
            <person name="Norman J."/>
            <person name="Bolger A."/>
            <person name="Tobin C."/>
            <person name="Murray J.W."/>
            <person name="Chang R."/>
            <person name="Ford T."/>
            <person name="Nguyen P.Q."/>
            <person name="Woodward J."/>
            <person name="Permingeat H."/>
            <person name="Joshi N.S."/>
            <person name="Silver P.A."/>
            <person name="Usadel B."/>
            <person name="Rutherford A.W."/>
            <person name="Friesen M."/>
            <person name="Prell J."/>
        </authorList>
    </citation>
    <scope>NUCLEOTIDE SEQUENCE [LARGE SCALE GENOMIC DNA]</scope>
    <source>
        <strain evidence="10">H1</strain>
    </source>
</reference>
<proteinExistence type="predicted"/>
<evidence type="ECO:0000256" key="5">
    <source>
        <dbReference type="ARBA" id="ARBA00022777"/>
    </source>
</evidence>